<feature type="compositionally biased region" description="Basic and acidic residues" evidence="1">
    <location>
        <begin position="276"/>
        <end position="290"/>
    </location>
</feature>
<dbReference type="GeneID" id="113468251"/>
<feature type="compositionally biased region" description="Basic and acidic residues" evidence="1">
    <location>
        <begin position="370"/>
        <end position="388"/>
    </location>
</feature>
<proteinExistence type="predicted"/>
<feature type="compositionally biased region" description="Basic and acidic residues" evidence="1">
    <location>
        <begin position="89"/>
        <end position="101"/>
    </location>
</feature>
<keyword evidence="2" id="KW-1185">Reference proteome</keyword>
<gene>
    <name evidence="3" type="primary">LOC113468251</name>
</gene>
<accession>A0A3Q0IX46</accession>
<dbReference type="KEGG" id="dci:113468251"/>
<feature type="compositionally biased region" description="Polar residues" evidence="1">
    <location>
        <begin position="548"/>
        <end position="567"/>
    </location>
</feature>
<feature type="compositionally biased region" description="Polar residues" evidence="1">
    <location>
        <begin position="1"/>
        <end position="17"/>
    </location>
</feature>
<feature type="compositionally biased region" description="Polar residues" evidence="1">
    <location>
        <begin position="259"/>
        <end position="275"/>
    </location>
</feature>
<dbReference type="PaxDb" id="121845-A0A3Q0IX46"/>
<evidence type="ECO:0000313" key="2">
    <source>
        <dbReference type="Proteomes" id="UP000079169"/>
    </source>
</evidence>
<dbReference type="Proteomes" id="UP000079169">
    <property type="component" value="Unplaced"/>
</dbReference>
<feature type="compositionally biased region" description="Polar residues" evidence="1">
    <location>
        <begin position="470"/>
        <end position="487"/>
    </location>
</feature>
<dbReference type="RefSeq" id="XP_026680812.1">
    <property type="nucleotide sequence ID" value="XM_026825011.1"/>
</dbReference>
<evidence type="ECO:0000256" key="1">
    <source>
        <dbReference type="SAM" id="MobiDB-lite"/>
    </source>
</evidence>
<feature type="region of interest" description="Disordered" evidence="1">
    <location>
        <begin position="469"/>
        <end position="616"/>
    </location>
</feature>
<feature type="compositionally biased region" description="Polar residues" evidence="1">
    <location>
        <begin position="229"/>
        <end position="241"/>
    </location>
</feature>
<feature type="region of interest" description="Disordered" evidence="1">
    <location>
        <begin position="89"/>
        <end position="109"/>
    </location>
</feature>
<dbReference type="AlphaFoldDB" id="A0A3Q0IX46"/>
<evidence type="ECO:0000313" key="3">
    <source>
        <dbReference type="RefSeq" id="XP_026680812.1"/>
    </source>
</evidence>
<name>A0A3Q0IX46_DIACI</name>
<feature type="compositionally biased region" description="Basic and acidic residues" evidence="1">
    <location>
        <begin position="520"/>
        <end position="542"/>
    </location>
</feature>
<feature type="region of interest" description="Disordered" evidence="1">
    <location>
        <begin position="362"/>
        <end position="388"/>
    </location>
</feature>
<protein>
    <submittedName>
        <fullName evidence="3">Uncharacterized protein LOC113468251</fullName>
    </submittedName>
</protein>
<feature type="region of interest" description="Disordered" evidence="1">
    <location>
        <begin position="1"/>
        <end position="33"/>
    </location>
</feature>
<sequence>MNAPSQCSDKCNSTAKSNIEKSDKASVAKSNELDSTVTEGDILDQLFDQHCLEASGKIDTQAFDQRDADSTITGLKPISKHWLKTYSGKKKENTVKKKQSPDDSNDQVQSKLVIPRQEPKNLPSDAQLCTNKSLIISNKLPVQKSVQGSCVKVILPSNYPIKILDTKGNLISKPPPILSANIELLKGFRIFRPSLPALANQDKETRVPPVNIKPVIQLTEEETPKTEPCINNVQIDSSAKISQDKRSKSPKHVTPSVRIENNQVPSNSKKSNRTLPESRKKERRKSDKIDPVLERTEALRLCIKNHVDLLKNTNAEQPTQVECESGQPNDNMINNQNVIKSTEIMADKERVQSSEVLVEPVLPEEESREVEETSSKEKDLTRSEQESVEKTVKECNSSVEKLERKSKCEVKNKCEELERVPRDNMPEKHLDIGLSEELNLEKKSLGILETEVIDQSSNQINLSDIKLVSTEGTIKLNNPPSKNLKTTSDTRQKNVDNESSDLNKIPTGESLKQSENSDSDQQKEESQRNIENSVKDELKNSEVLDDNNVLQRSEVAQSEKMSTSHKSGNVRKPGPKSRTETLGTIDLNRSQSPLESPTESEVIVRKLGPKTKNLAT</sequence>
<feature type="compositionally biased region" description="Polar residues" evidence="1">
    <location>
        <begin position="587"/>
        <end position="599"/>
    </location>
</feature>
<reference evidence="3" key="1">
    <citation type="submission" date="2025-08" db="UniProtKB">
        <authorList>
            <consortium name="RefSeq"/>
        </authorList>
    </citation>
    <scope>IDENTIFICATION</scope>
</reference>
<organism evidence="2 3">
    <name type="scientific">Diaphorina citri</name>
    <name type="common">Asian citrus psyllid</name>
    <dbReference type="NCBI Taxonomy" id="121845"/>
    <lineage>
        <taxon>Eukaryota</taxon>
        <taxon>Metazoa</taxon>
        <taxon>Ecdysozoa</taxon>
        <taxon>Arthropoda</taxon>
        <taxon>Hexapoda</taxon>
        <taxon>Insecta</taxon>
        <taxon>Pterygota</taxon>
        <taxon>Neoptera</taxon>
        <taxon>Paraneoptera</taxon>
        <taxon>Hemiptera</taxon>
        <taxon>Sternorrhyncha</taxon>
        <taxon>Psylloidea</taxon>
        <taxon>Psyllidae</taxon>
        <taxon>Diaphorininae</taxon>
        <taxon>Diaphorina</taxon>
    </lineage>
</organism>
<feature type="region of interest" description="Disordered" evidence="1">
    <location>
        <begin position="221"/>
        <end position="290"/>
    </location>
</feature>